<evidence type="ECO:0000313" key="2">
    <source>
        <dbReference type="Proteomes" id="UP000034350"/>
    </source>
</evidence>
<dbReference type="Proteomes" id="UP000034350">
    <property type="component" value="Unassembled WGS sequence"/>
</dbReference>
<accession>A0A0F9YLJ7</accession>
<comment type="caution">
    <text evidence="1">The sequence shown here is derived from an EMBL/GenBank/DDBJ whole genome shotgun (WGS) entry which is preliminary data.</text>
</comment>
<name>A0A0F9YLJ7_9MICR</name>
<evidence type="ECO:0000313" key="1">
    <source>
        <dbReference type="EMBL" id="KKO73672.1"/>
    </source>
</evidence>
<dbReference type="GeneID" id="36320125"/>
<proteinExistence type="predicted"/>
<dbReference type="RefSeq" id="XP_024329414.1">
    <property type="nucleotide sequence ID" value="XM_024475191.1"/>
</dbReference>
<sequence>MLLPNDIYKTSSDDEHYCLVGSVLNDLSKDKDFIKKFKVIDLFI</sequence>
<protein>
    <submittedName>
        <fullName evidence="1">Uncharacterized protein</fullName>
    </submittedName>
</protein>
<keyword evidence="2" id="KW-1185">Reference proteome</keyword>
<organism evidence="1 2">
    <name type="scientific">Vairimorpha ceranae</name>
    <dbReference type="NCBI Taxonomy" id="40302"/>
    <lineage>
        <taxon>Eukaryota</taxon>
        <taxon>Fungi</taxon>
        <taxon>Fungi incertae sedis</taxon>
        <taxon>Microsporidia</taxon>
        <taxon>Nosematidae</taxon>
        <taxon>Vairimorpha</taxon>
    </lineage>
</organism>
<dbReference type="AlphaFoldDB" id="A0A0F9YLJ7"/>
<dbReference type="EMBL" id="JPQZ01000326">
    <property type="protein sequence ID" value="KKO73672.1"/>
    <property type="molecule type" value="Genomic_DNA"/>
</dbReference>
<gene>
    <name evidence="1" type="ORF">AAJ76_3260001863</name>
</gene>
<dbReference type="VEuPathDB" id="MicrosporidiaDB:AAJ76_3260001863"/>
<reference evidence="1 2" key="1">
    <citation type="journal article" date="2015" name="Environ. Microbiol.">
        <title>Genome analyses suggest the presence of polyploidy and recent human-driven expansions in eight global populations of the honeybee pathogen Nosema ceranae.</title>
        <authorList>
            <person name="Pelin A."/>
            <person name="Selman M."/>
            <person name="Aris-Brosou S."/>
            <person name="Farinelli L."/>
            <person name="Corradi N."/>
        </authorList>
    </citation>
    <scope>NUCLEOTIDE SEQUENCE [LARGE SCALE GENOMIC DNA]</scope>
    <source>
        <strain evidence="1 2">PA08 1199</strain>
    </source>
</reference>